<feature type="domain" description="Phage shock protein PspC N-terminal" evidence="7">
    <location>
        <begin position="4"/>
        <end position="62"/>
    </location>
</feature>
<dbReference type="EMBL" id="JACOPN010000001">
    <property type="protein sequence ID" value="MBC5716079.1"/>
    <property type="molecule type" value="Genomic_DNA"/>
</dbReference>
<evidence type="ECO:0000256" key="3">
    <source>
        <dbReference type="ARBA" id="ARBA00022692"/>
    </source>
</evidence>
<evidence type="ECO:0000256" key="5">
    <source>
        <dbReference type="ARBA" id="ARBA00023136"/>
    </source>
</evidence>
<evidence type="ECO:0000313" key="8">
    <source>
        <dbReference type="EMBL" id="MBC5716079.1"/>
    </source>
</evidence>
<gene>
    <name evidence="8" type="ORF">H8S55_01845</name>
</gene>
<comment type="subcellular location">
    <subcellularLocation>
        <location evidence="1">Cell membrane</location>
        <topology evidence="1">Single-pass membrane protein</topology>
    </subcellularLocation>
</comment>
<dbReference type="Pfam" id="PF04024">
    <property type="entry name" value="PspC"/>
    <property type="match status" value="1"/>
</dbReference>
<dbReference type="PANTHER" id="PTHR33885">
    <property type="entry name" value="PHAGE SHOCK PROTEIN C"/>
    <property type="match status" value="1"/>
</dbReference>
<evidence type="ECO:0000256" key="4">
    <source>
        <dbReference type="ARBA" id="ARBA00022989"/>
    </source>
</evidence>
<proteinExistence type="predicted"/>
<dbReference type="PANTHER" id="PTHR33885:SF3">
    <property type="entry name" value="PHAGE SHOCK PROTEIN C"/>
    <property type="match status" value="1"/>
</dbReference>
<keyword evidence="4 6" id="KW-1133">Transmembrane helix</keyword>
<evidence type="ECO:0000259" key="7">
    <source>
        <dbReference type="Pfam" id="PF04024"/>
    </source>
</evidence>
<dbReference type="InterPro" id="IPR052027">
    <property type="entry name" value="PspC"/>
</dbReference>
<dbReference type="Proteomes" id="UP000602260">
    <property type="component" value="Unassembled WGS sequence"/>
</dbReference>
<dbReference type="InterPro" id="IPR007168">
    <property type="entry name" value="Phageshock_PspC_N"/>
</dbReference>
<evidence type="ECO:0000313" key="9">
    <source>
        <dbReference type="Proteomes" id="UP000602260"/>
    </source>
</evidence>
<comment type="caution">
    <text evidence="8">The sequence shown here is derived from an EMBL/GenBank/DDBJ whole genome shotgun (WGS) entry which is preliminary data.</text>
</comment>
<evidence type="ECO:0000256" key="1">
    <source>
        <dbReference type="ARBA" id="ARBA00004162"/>
    </source>
</evidence>
<keyword evidence="5 6" id="KW-0472">Membrane</keyword>
<feature type="transmembrane region" description="Helical" evidence="6">
    <location>
        <begin position="36"/>
        <end position="60"/>
    </location>
</feature>
<name>A0A8J6J1S5_9FIRM</name>
<keyword evidence="9" id="KW-1185">Reference proteome</keyword>
<keyword evidence="3 6" id="KW-0812">Transmembrane</keyword>
<sequence length="67" mass="7395">MEQKRLYRTEGNDKMLCGVCGGFGEYFNVDPNLVRVGWVLLSLFTCTVGVVAYAACALILPAKSELY</sequence>
<organism evidence="8 9">
    <name type="scientific">Flintibacter faecis</name>
    <dbReference type="NCBI Taxonomy" id="2763047"/>
    <lineage>
        <taxon>Bacteria</taxon>
        <taxon>Bacillati</taxon>
        <taxon>Bacillota</taxon>
        <taxon>Clostridia</taxon>
        <taxon>Eubacteriales</taxon>
        <taxon>Flintibacter</taxon>
    </lineage>
</organism>
<protein>
    <submittedName>
        <fullName evidence="8">PspC domain-containing protein</fullName>
    </submittedName>
</protein>
<evidence type="ECO:0000256" key="2">
    <source>
        <dbReference type="ARBA" id="ARBA00022475"/>
    </source>
</evidence>
<evidence type="ECO:0000256" key="6">
    <source>
        <dbReference type="SAM" id="Phobius"/>
    </source>
</evidence>
<reference evidence="8" key="1">
    <citation type="submission" date="2020-08" db="EMBL/GenBank/DDBJ databases">
        <title>Genome public.</title>
        <authorList>
            <person name="Liu C."/>
            <person name="Sun Q."/>
        </authorList>
    </citation>
    <scope>NUCLEOTIDE SEQUENCE</scope>
    <source>
        <strain evidence="8">BX5</strain>
    </source>
</reference>
<dbReference type="AlphaFoldDB" id="A0A8J6J1S5"/>
<accession>A0A8J6J1S5</accession>
<dbReference type="RefSeq" id="WP_147561855.1">
    <property type="nucleotide sequence ID" value="NZ_JACOPN010000001.1"/>
</dbReference>
<keyword evidence="2" id="KW-1003">Cell membrane</keyword>
<dbReference type="GO" id="GO:0005886">
    <property type="term" value="C:plasma membrane"/>
    <property type="evidence" value="ECO:0007669"/>
    <property type="project" value="UniProtKB-SubCell"/>
</dbReference>